<dbReference type="GO" id="GO:0003676">
    <property type="term" value="F:nucleic acid binding"/>
    <property type="evidence" value="ECO:0007669"/>
    <property type="project" value="InterPro"/>
</dbReference>
<reference evidence="1" key="1">
    <citation type="journal article" date="2014" name="Front. Microbiol.">
        <title>High frequency of phylogenetically diverse reductive dehalogenase-homologous genes in deep subseafloor sedimentary metagenomes.</title>
        <authorList>
            <person name="Kawai M."/>
            <person name="Futagami T."/>
            <person name="Toyoda A."/>
            <person name="Takaki Y."/>
            <person name="Nishi S."/>
            <person name="Hori S."/>
            <person name="Arai W."/>
            <person name="Tsubouchi T."/>
            <person name="Morono Y."/>
            <person name="Uchiyama I."/>
            <person name="Ito T."/>
            <person name="Fujiyama A."/>
            <person name="Inagaki F."/>
            <person name="Takami H."/>
        </authorList>
    </citation>
    <scope>NUCLEOTIDE SEQUENCE</scope>
    <source>
        <strain evidence="1">Expedition CK06-06</strain>
    </source>
</reference>
<dbReference type="Gene3D" id="3.90.1600.10">
    <property type="entry name" value="Palm domain of DNA polymerase"/>
    <property type="match status" value="1"/>
</dbReference>
<evidence type="ECO:0000313" key="1">
    <source>
        <dbReference type="EMBL" id="GAJ18368.1"/>
    </source>
</evidence>
<proteinExistence type="predicted"/>
<sequence>LMQQVGKENYFYCDTDSLFVNEEGLCRLQNKIDSVCLGSL</sequence>
<dbReference type="InterPro" id="IPR017964">
    <property type="entry name" value="DNA-dir_DNA_pol_B_CS"/>
</dbReference>
<dbReference type="AlphaFoldDB" id="X1ULM0"/>
<evidence type="ECO:0008006" key="2">
    <source>
        <dbReference type="Google" id="ProtNLM"/>
    </source>
</evidence>
<feature type="non-terminal residue" evidence="1">
    <location>
        <position position="1"/>
    </location>
</feature>
<protein>
    <recommendedName>
        <fullName evidence="2">DNA-directed DNA polymerase</fullName>
    </recommendedName>
</protein>
<comment type="caution">
    <text evidence="1">The sequence shown here is derived from an EMBL/GenBank/DDBJ whole genome shotgun (WGS) entry which is preliminary data.</text>
</comment>
<gene>
    <name evidence="1" type="ORF">S12H4_63450</name>
</gene>
<dbReference type="InterPro" id="IPR023211">
    <property type="entry name" value="DNA_pol_palm_dom_sf"/>
</dbReference>
<accession>X1ULM0</accession>
<feature type="non-terminal residue" evidence="1">
    <location>
        <position position="40"/>
    </location>
</feature>
<organism evidence="1">
    <name type="scientific">marine sediment metagenome</name>
    <dbReference type="NCBI Taxonomy" id="412755"/>
    <lineage>
        <taxon>unclassified sequences</taxon>
        <taxon>metagenomes</taxon>
        <taxon>ecological metagenomes</taxon>
    </lineage>
</organism>
<dbReference type="PROSITE" id="PS00116">
    <property type="entry name" value="DNA_POLYMERASE_B"/>
    <property type="match status" value="1"/>
</dbReference>
<name>X1ULM0_9ZZZZ</name>
<dbReference type="EMBL" id="BARW01043195">
    <property type="protein sequence ID" value="GAJ18368.1"/>
    <property type="molecule type" value="Genomic_DNA"/>
</dbReference>
<dbReference type="GO" id="GO:0000166">
    <property type="term" value="F:nucleotide binding"/>
    <property type="evidence" value="ECO:0007669"/>
    <property type="project" value="InterPro"/>
</dbReference>